<dbReference type="GO" id="GO:0043952">
    <property type="term" value="P:protein transport by the Sec complex"/>
    <property type="evidence" value="ECO:0007669"/>
    <property type="project" value="UniProtKB-UniRule"/>
</dbReference>
<dbReference type="NCBIfam" id="TIGR00916">
    <property type="entry name" value="2A0604s01"/>
    <property type="match status" value="1"/>
</dbReference>
<evidence type="ECO:0000313" key="14">
    <source>
        <dbReference type="Proteomes" id="UP000051861"/>
    </source>
</evidence>
<dbReference type="FunFam" id="1.20.1640.10:FF:000004">
    <property type="entry name" value="Protein translocase subunit SecD"/>
    <property type="match status" value="1"/>
</dbReference>
<dbReference type="HAMAP" id="MF_01463_B">
    <property type="entry name" value="SecD_B"/>
    <property type="match status" value="1"/>
</dbReference>
<keyword evidence="3 9" id="KW-1003">Cell membrane</keyword>
<dbReference type="Pfam" id="PF07549">
    <property type="entry name" value="Sec_GG"/>
    <property type="match status" value="1"/>
</dbReference>
<sequence length="444" mass="47882">MRKNVNQLRILLILAIVGFSVYVIYKLPITLGLDLQGGTRLVMEGQPTEKVKVTDDAMAGAVAVIRNRIDALGVTEPIIQRKGKDQIVIELPGVKDPERAISIIGDTALLEFVEAEWAPADETKLTPERVKEFYGDEAYLDKVKIIRNGEVVGDRPIILKKTVLTGALLKGAWPGVDEYGNPVVDIEFDSEGAKLFSEVTARSVGKPIAILLDKTIISAPNVREPIPSGKAQISGDFTIEEVQDMVIKLKAGALPIPVKPVETRIVGPTLGKTSIDKSKVAGIIGFAIIAAFMILYYRLPGFLADFALAIYIVIVLGILSLIHATLTLPGIAGLLLSIGMAVDANIIIFERLKEELRLKKTIKLSIDTSFKRALSAILDSNVTTVIAAATLFFVGTGTIKGFAVTLTVGIAASMFTAIVITRMLMNMMVDSKVLSGAESKLVYK</sequence>
<name>A0A0S7XJW9_UNCSA</name>
<dbReference type="InterPro" id="IPR054384">
    <property type="entry name" value="SecDF_P1_head"/>
</dbReference>
<dbReference type="AlphaFoldDB" id="A0A0S7XJW9"/>
<dbReference type="GO" id="GO:0015450">
    <property type="term" value="F:protein-transporting ATPase activity"/>
    <property type="evidence" value="ECO:0007669"/>
    <property type="project" value="InterPro"/>
</dbReference>
<dbReference type="Gene3D" id="3.30.1360.200">
    <property type="match status" value="1"/>
</dbReference>
<dbReference type="PATRIC" id="fig|1703775.3.peg.2892"/>
<proteinExistence type="inferred from homology"/>
<feature type="transmembrane region" description="Helical" evidence="9">
    <location>
        <begin position="401"/>
        <end position="425"/>
    </location>
</feature>
<evidence type="ECO:0000256" key="5">
    <source>
        <dbReference type="ARBA" id="ARBA00022927"/>
    </source>
</evidence>
<evidence type="ECO:0000259" key="11">
    <source>
        <dbReference type="Pfam" id="PF21760"/>
    </source>
</evidence>
<dbReference type="InterPro" id="IPR048634">
    <property type="entry name" value="SecD_SecF_C"/>
</dbReference>
<gene>
    <name evidence="9" type="primary">secD</name>
    <name evidence="13" type="ORF">AMJ44_15210</name>
</gene>
<evidence type="ECO:0000256" key="9">
    <source>
        <dbReference type="HAMAP-Rule" id="MF_01463"/>
    </source>
</evidence>
<keyword evidence="7 9" id="KW-0811">Translocation</keyword>
<keyword evidence="5 9" id="KW-0653">Protein transport</keyword>
<dbReference type="NCBIfam" id="TIGR01129">
    <property type="entry name" value="secD"/>
    <property type="match status" value="1"/>
</dbReference>
<feature type="transmembrane region" description="Helical" evidence="9">
    <location>
        <begin position="7"/>
        <end position="25"/>
    </location>
</feature>
<dbReference type="Gene3D" id="3.30.70.3400">
    <property type="match status" value="1"/>
</dbReference>
<evidence type="ECO:0000256" key="6">
    <source>
        <dbReference type="ARBA" id="ARBA00022989"/>
    </source>
</evidence>
<dbReference type="InterPro" id="IPR048631">
    <property type="entry name" value="SecD_1st"/>
</dbReference>
<dbReference type="GO" id="GO:0006605">
    <property type="term" value="P:protein targeting"/>
    <property type="evidence" value="ECO:0007669"/>
    <property type="project" value="UniProtKB-UniRule"/>
</dbReference>
<dbReference type="Pfam" id="PF22599">
    <property type="entry name" value="SecDF_P1_head"/>
    <property type="match status" value="1"/>
</dbReference>
<dbReference type="Proteomes" id="UP000051861">
    <property type="component" value="Unassembled WGS sequence"/>
</dbReference>
<evidence type="ECO:0000256" key="4">
    <source>
        <dbReference type="ARBA" id="ARBA00022692"/>
    </source>
</evidence>
<dbReference type="Pfam" id="PF02355">
    <property type="entry name" value="SecD_SecF_C"/>
    <property type="match status" value="1"/>
</dbReference>
<dbReference type="PANTHER" id="PTHR30081">
    <property type="entry name" value="PROTEIN-EXPORT MEMBRANE PROTEIN SEC"/>
    <property type="match status" value="1"/>
</dbReference>
<feature type="domain" description="Protein translocase subunit SecDF P1" evidence="11">
    <location>
        <begin position="59"/>
        <end position="114"/>
    </location>
</feature>
<evidence type="ECO:0000256" key="3">
    <source>
        <dbReference type="ARBA" id="ARBA00022475"/>
    </source>
</evidence>
<feature type="transmembrane region" description="Helical" evidence="9">
    <location>
        <begin position="280"/>
        <end position="299"/>
    </location>
</feature>
<evidence type="ECO:0000256" key="1">
    <source>
        <dbReference type="ARBA" id="ARBA00004651"/>
    </source>
</evidence>
<keyword evidence="8 9" id="KW-0472">Membrane</keyword>
<feature type="domain" description="SecDF P1 head subdomain" evidence="12">
    <location>
        <begin position="154"/>
        <end position="256"/>
    </location>
</feature>
<protein>
    <recommendedName>
        <fullName evidence="9">Protein translocase subunit SecD</fullName>
    </recommendedName>
</protein>
<dbReference type="EMBL" id="LIZX01000257">
    <property type="protein sequence ID" value="KPJ62744.1"/>
    <property type="molecule type" value="Genomic_DNA"/>
</dbReference>
<feature type="transmembrane region" description="Helical" evidence="9">
    <location>
        <begin position="306"/>
        <end position="325"/>
    </location>
</feature>
<organism evidence="13 14">
    <name type="scientific">candidate division WOR-1 bacterium DG_54_3</name>
    <dbReference type="NCBI Taxonomy" id="1703775"/>
    <lineage>
        <taxon>Bacteria</taxon>
        <taxon>Bacillati</taxon>
        <taxon>Saganbacteria</taxon>
    </lineage>
</organism>
<dbReference type="InterPro" id="IPR005791">
    <property type="entry name" value="SecD"/>
</dbReference>
<evidence type="ECO:0000256" key="2">
    <source>
        <dbReference type="ARBA" id="ARBA00022448"/>
    </source>
</evidence>
<comment type="subcellular location">
    <subcellularLocation>
        <location evidence="1 9">Cell membrane</location>
        <topology evidence="1 9">Multi-pass membrane protein</topology>
    </subcellularLocation>
</comment>
<dbReference type="Gene3D" id="1.20.1640.10">
    <property type="entry name" value="Multidrug efflux transporter AcrB transmembrane domain"/>
    <property type="match status" value="1"/>
</dbReference>
<reference evidence="13 14" key="1">
    <citation type="journal article" date="2015" name="Microbiome">
        <title>Genomic resolution of linkages in carbon, nitrogen, and sulfur cycling among widespread estuary sediment bacteria.</title>
        <authorList>
            <person name="Baker B.J."/>
            <person name="Lazar C.S."/>
            <person name="Teske A.P."/>
            <person name="Dick G.J."/>
        </authorList>
    </citation>
    <scope>NUCLEOTIDE SEQUENCE [LARGE SCALE GENOMIC DNA]</scope>
    <source>
        <strain evidence="13">DG_54_3</strain>
    </source>
</reference>
<accession>A0A0S7XJW9</accession>
<dbReference type="GO" id="GO:0065002">
    <property type="term" value="P:intracellular protein transmembrane transport"/>
    <property type="evidence" value="ECO:0007669"/>
    <property type="project" value="UniProtKB-UniRule"/>
</dbReference>
<feature type="transmembrane region" description="Helical" evidence="9">
    <location>
        <begin position="331"/>
        <end position="352"/>
    </location>
</feature>
<dbReference type="SUPFAM" id="SSF82866">
    <property type="entry name" value="Multidrug efflux transporter AcrB transmembrane domain"/>
    <property type="match status" value="1"/>
</dbReference>
<comment type="subunit">
    <text evidence="9">Forms a complex with SecF. Part of the essential Sec protein translocation apparatus which comprises SecA, SecYEG and auxiliary proteins SecDF. Other proteins may also be involved.</text>
</comment>
<dbReference type="PRINTS" id="PR01755">
    <property type="entry name" value="SECFTRNLCASE"/>
</dbReference>
<comment type="similarity">
    <text evidence="9">Belongs to the SecD/SecF family. SecD subfamily.</text>
</comment>
<feature type="transmembrane region" description="Helical" evidence="9">
    <location>
        <begin position="373"/>
        <end position="395"/>
    </location>
</feature>
<evidence type="ECO:0000256" key="8">
    <source>
        <dbReference type="ARBA" id="ARBA00023136"/>
    </source>
</evidence>
<evidence type="ECO:0000259" key="10">
    <source>
        <dbReference type="Pfam" id="PF02355"/>
    </source>
</evidence>
<dbReference type="InterPro" id="IPR022813">
    <property type="entry name" value="SecD/SecF_arch_bac"/>
</dbReference>
<dbReference type="InterPro" id="IPR022646">
    <property type="entry name" value="SecD/SecF_CS"/>
</dbReference>
<comment type="function">
    <text evidence="9">Part of the Sec protein translocase complex. Interacts with the SecYEG preprotein conducting channel. SecDF uses the proton motive force (PMF) to complete protein translocation after the ATP-dependent function of SecA.</text>
</comment>
<keyword evidence="4 9" id="KW-0812">Transmembrane</keyword>
<evidence type="ECO:0000256" key="7">
    <source>
        <dbReference type="ARBA" id="ARBA00023010"/>
    </source>
</evidence>
<evidence type="ECO:0000313" key="13">
    <source>
        <dbReference type="EMBL" id="KPJ62744.1"/>
    </source>
</evidence>
<dbReference type="InterPro" id="IPR022645">
    <property type="entry name" value="SecD/SecF_bac"/>
</dbReference>
<feature type="domain" description="Protein export membrane protein SecD/SecF C-terminal" evidence="10">
    <location>
        <begin position="262"/>
        <end position="428"/>
    </location>
</feature>
<dbReference type="InterPro" id="IPR055344">
    <property type="entry name" value="SecD_SecF_C_bact"/>
</dbReference>
<keyword evidence="2 9" id="KW-0813">Transport</keyword>
<evidence type="ECO:0000259" key="12">
    <source>
        <dbReference type="Pfam" id="PF22599"/>
    </source>
</evidence>
<dbReference type="Pfam" id="PF21760">
    <property type="entry name" value="SecD_1st"/>
    <property type="match status" value="1"/>
</dbReference>
<comment type="caution">
    <text evidence="13">The sequence shown here is derived from an EMBL/GenBank/DDBJ whole genome shotgun (WGS) entry which is preliminary data.</text>
</comment>
<keyword evidence="6 9" id="KW-1133">Transmembrane helix</keyword>
<dbReference type="GO" id="GO:0005886">
    <property type="term" value="C:plasma membrane"/>
    <property type="evidence" value="ECO:0007669"/>
    <property type="project" value="UniProtKB-SubCell"/>
</dbReference>
<dbReference type="PANTHER" id="PTHR30081:SF1">
    <property type="entry name" value="PROTEIN TRANSLOCASE SUBUNIT SECD"/>
    <property type="match status" value="1"/>
</dbReference>